<feature type="region of interest" description="Disordered" evidence="1">
    <location>
        <begin position="39"/>
        <end position="58"/>
    </location>
</feature>
<comment type="caution">
    <text evidence="2">The sequence shown here is derived from an EMBL/GenBank/DDBJ whole genome shotgun (WGS) entry which is preliminary data.</text>
</comment>
<feature type="compositionally biased region" description="Basic and acidic residues" evidence="1">
    <location>
        <begin position="87"/>
        <end position="97"/>
    </location>
</feature>
<evidence type="ECO:0000313" key="2">
    <source>
        <dbReference type="EMBL" id="MED6209982.1"/>
    </source>
</evidence>
<name>A0ABU6YHT7_9FABA</name>
<evidence type="ECO:0000256" key="1">
    <source>
        <dbReference type="SAM" id="MobiDB-lite"/>
    </source>
</evidence>
<evidence type="ECO:0000313" key="3">
    <source>
        <dbReference type="Proteomes" id="UP001341840"/>
    </source>
</evidence>
<proteinExistence type="predicted"/>
<gene>
    <name evidence="2" type="ORF">PIB30_059803</name>
</gene>
<keyword evidence="3" id="KW-1185">Reference proteome</keyword>
<accession>A0ABU6YHT7</accession>
<sequence length="118" mass="13662">MSLSSINHQGFSKQVMEEAYSSSTTVLTFSDRHRRSYSVVMSGKKGTSRKPKANQHSSDYLATECNSSYDLIRKWEDTLLNEEDVESLDHEEVHEYVEEVEEENEDQEAEDIDHERQG</sequence>
<feature type="region of interest" description="Disordered" evidence="1">
    <location>
        <begin position="84"/>
        <end position="118"/>
    </location>
</feature>
<dbReference type="Proteomes" id="UP001341840">
    <property type="component" value="Unassembled WGS sequence"/>
</dbReference>
<protein>
    <submittedName>
        <fullName evidence="2">Uncharacterized protein</fullName>
    </submittedName>
</protein>
<dbReference type="EMBL" id="JASCZI010242175">
    <property type="protein sequence ID" value="MED6209982.1"/>
    <property type="molecule type" value="Genomic_DNA"/>
</dbReference>
<reference evidence="2 3" key="1">
    <citation type="journal article" date="2023" name="Plants (Basel)">
        <title>Bridging the Gap: Combining Genomics and Transcriptomics Approaches to Understand Stylosanthes scabra, an Orphan Legume from the Brazilian Caatinga.</title>
        <authorList>
            <person name="Ferreira-Neto J.R.C."/>
            <person name="da Silva M.D."/>
            <person name="Binneck E."/>
            <person name="de Melo N.F."/>
            <person name="da Silva R.H."/>
            <person name="de Melo A.L.T.M."/>
            <person name="Pandolfi V."/>
            <person name="Bustamante F.O."/>
            <person name="Brasileiro-Vidal A.C."/>
            <person name="Benko-Iseppon A.M."/>
        </authorList>
    </citation>
    <scope>NUCLEOTIDE SEQUENCE [LARGE SCALE GENOMIC DNA]</scope>
    <source>
        <tissue evidence="2">Leaves</tissue>
    </source>
</reference>
<feature type="compositionally biased region" description="Acidic residues" evidence="1">
    <location>
        <begin position="98"/>
        <end position="112"/>
    </location>
</feature>
<organism evidence="2 3">
    <name type="scientific">Stylosanthes scabra</name>
    <dbReference type="NCBI Taxonomy" id="79078"/>
    <lineage>
        <taxon>Eukaryota</taxon>
        <taxon>Viridiplantae</taxon>
        <taxon>Streptophyta</taxon>
        <taxon>Embryophyta</taxon>
        <taxon>Tracheophyta</taxon>
        <taxon>Spermatophyta</taxon>
        <taxon>Magnoliopsida</taxon>
        <taxon>eudicotyledons</taxon>
        <taxon>Gunneridae</taxon>
        <taxon>Pentapetalae</taxon>
        <taxon>rosids</taxon>
        <taxon>fabids</taxon>
        <taxon>Fabales</taxon>
        <taxon>Fabaceae</taxon>
        <taxon>Papilionoideae</taxon>
        <taxon>50 kb inversion clade</taxon>
        <taxon>dalbergioids sensu lato</taxon>
        <taxon>Dalbergieae</taxon>
        <taxon>Pterocarpus clade</taxon>
        <taxon>Stylosanthes</taxon>
    </lineage>
</organism>